<feature type="transmembrane region" description="Helical" evidence="1">
    <location>
        <begin position="932"/>
        <end position="950"/>
    </location>
</feature>
<keyword evidence="1" id="KW-0812">Transmembrane</keyword>
<proteinExistence type="predicted"/>
<gene>
    <name evidence="2" type="ORF">CYJ47_06345</name>
</gene>
<evidence type="ECO:0000313" key="3">
    <source>
        <dbReference type="Proteomes" id="UP000234560"/>
    </source>
</evidence>
<evidence type="ECO:0000256" key="1">
    <source>
        <dbReference type="SAM" id="Phobius"/>
    </source>
</evidence>
<feature type="transmembrane region" description="Helical" evidence="1">
    <location>
        <begin position="956"/>
        <end position="985"/>
    </location>
</feature>
<keyword evidence="1" id="KW-1133">Transmembrane helix</keyword>
<dbReference type="RefSeq" id="WP_101678991.1">
    <property type="nucleotide sequence ID" value="NZ_CP136958.1"/>
</dbReference>
<evidence type="ECO:0000313" key="2">
    <source>
        <dbReference type="EMBL" id="WOT03369.1"/>
    </source>
</evidence>
<keyword evidence="1" id="KW-0472">Membrane</keyword>
<feature type="transmembrane region" description="Helical" evidence="1">
    <location>
        <begin position="1124"/>
        <end position="1150"/>
    </location>
</feature>
<organism evidence="2 3">
    <name type="scientific">Corynebacterium pyruviciproducens</name>
    <dbReference type="NCBI Taxonomy" id="598660"/>
    <lineage>
        <taxon>Bacteria</taxon>
        <taxon>Bacillati</taxon>
        <taxon>Actinomycetota</taxon>
        <taxon>Actinomycetes</taxon>
        <taxon>Mycobacteriales</taxon>
        <taxon>Corynebacteriaceae</taxon>
        <taxon>Corynebacterium</taxon>
    </lineage>
</organism>
<dbReference type="InterPro" id="IPR011989">
    <property type="entry name" value="ARM-like"/>
</dbReference>
<name>A0AAF0YWT5_9CORY</name>
<feature type="transmembrane region" description="Helical" evidence="1">
    <location>
        <begin position="601"/>
        <end position="621"/>
    </location>
</feature>
<reference evidence="2" key="1">
    <citation type="submission" date="2017-12" db="EMBL/GenBank/DDBJ databases">
        <authorList>
            <person name="Thomas-White K."/>
            <person name="Wolfe A.J."/>
        </authorList>
    </citation>
    <scope>NUCLEOTIDE SEQUENCE</scope>
    <source>
        <strain evidence="2">UMB0763</strain>
    </source>
</reference>
<protein>
    <recommendedName>
        <fullName evidence="4">Tape measure protein</fullName>
    </recommendedName>
</protein>
<reference evidence="2" key="2">
    <citation type="submission" date="2023-10" db="EMBL/GenBank/DDBJ databases">
        <authorList>
            <person name="Choi B."/>
        </authorList>
    </citation>
    <scope>NUCLEOTIDE SEQUENCE</scope>
    <source>
        <strain evidence="2">UMB0763</strain>
    </source>
</reference>
<feature type="transmembrane region" description="Helical" evidence="1">
    <location>
        <begin position="1066"/>
        <end position="1092"/>
    </location>
</feature>
<accession>A0AAF0YWT5</accession>
<dbReference type="KEGG" id="cpyr:CYJ47_06345"/>
<dbReference type="Proteomes" id="UP000234560">
    <property type="component" value="Chromosome"/>
</dbReference>
<evidence type="ECO:0008006" key="4">
    <source>
        <dbReference type="Google" id="ProtNLM"/>
    </source>
</evidence>
<dbReference type="EMBL" id="CP136958">
    <property type="protein sequence ID" value="WOT03369.1"/>
    <property type="molecule type" value="Genomic_DNA"/>
</dbReference>
<feature type="transmembrane region" description="Helical" evidence="1">
    <location>
        <begin position="569"/>
        <end position="595"/>
    </location>
</feature>
<sequence length="1556" mass="163766">MAGEGKEVGRVSIRVVADVEKFRPKVEREARTLDDIEIRIDPDFDKKKLEAEVKEAATSTKGEVSFTGELDTKGLREKVHAAVAALRESIKVVAELEANGLPAKVKALAKEAYTHVPVDIRVNVSKFLAEVRSIKEATRRHLSEIKIGFKQLTLVKDVTRAAMGARRAAEFVLKDIPLRVSQSSVVREVALLHASFAEPIKAKVKLASERLVSEVRAAKLRAKFAWGSLTVGLSAKLDKFSVAKAKATVKRAMGNLRFNVDVAHAGVLNDLAALREKASGLLSHIKMGITMSPWEITKEASKGKTLAEIVLRGIKGNIILSTKSFLDKVVAARNSADGILKDVIVKFELETANLLYGARAVRAGLERILSNVPISVSLSKGAKTITARAKALKQRIEQALHSTVGVRFQLAAGNVIQSARALRGGIEAVMDNIEMRFHLASNTVYRNARKLRARIESAVRSRVNFEPVTTPLMRAAAAAKARAERALGKIEAKLGIKDKSFVAKCHALAKLASARLKVKARLTVDKKRFMKDMAVLNGLAVGFVRPFGKLFGGKVFVDVAKNLTAMKGALAVATVAVGSLMTSLSALGAVTWSALTAMVKLTAAMAPAALLSFGLGLGTIVKSFSGFLGVLKAKNFDELNEAIAGMGPAAQKGARGIFAIKDAFSQAASGVQEAFWGAMGQDLAALAPIGRMVGGAMVDIARASGEAAKNTARFLASGRGMEIMSNLIDHASNATQSISRAFFNWIPGVLAVGSAGSKLFDDLLSGISQTAQAWSDRMVRGFADGSLQASLQSMLDEVKAFGSALGDVGHVIGAVFSAASESGAGAINTMRDAASAAAEWVDSAEGSAALSSFFDAMAGVAQTMGPLLLDVATVITSTVAPAISDFIQALGPGMTDLVNGFADALERLAPLAGPLGTALGAVMSAIGPMLPAMAPLVPVVAALAGGFMLFQQVSPIIGALSGVLGALSAPLLAVAGVAGFFALAVSQVDGASSQLGQAFQRVGDAVSPIIDSIKQFGDGVMQALQPAFAAAAPVVTQFVDAVRQIIDALSPVIGTIMQIAGALVSAFAPVLTAIMPIISAVISVVVGLVVAFAPVLNIILQVAGAFITLLANIVGFVASGLAAIVGFVAAVVAGFVGMVANVISAVAGWVSGVLAKAGELVNGFLAKCSELWSQTVSTFSQGVTRAVSEVKQMPSKAKAALGDLGSFLLSSGKALIQGFINGIKSMVGAAKDAVSGVLNAVRGAFPFSPAKWGPFSGRGYTTYSGKALMEGFAEGISSGAGSAVGAVEDVLAQVRAPFDQLNKGKILQPVLEANAKKIHDSRKKEQDAYKKHLENLEKADKAYAERVAKIHGKSAGKQLGKALESKNKRVLKENERYAKQIAGIRDKLNKSIEAPDYSKMDLSINKYFVEGAKELLQNQLLNDYRAVSGQFKNMVNQAISFARSRVGDHPILGQIAWNVNSKEFDFAVEKLIKDSGIAKIPIEFVATNLDKLKSDLGMGNGVISKSIDAAMAFNRNKSDFNNMVHGTKEVHYHVEDMDEAIRLEQLRERKQLMGMG</sequence>
<dbReference type="Gene3D" id="1.25.10.10">
    <property type="entry name" value="Leucine-rich Repeat Variant"/>
    <property type="match status" value="1"/>
</dbReference>